<feature type="chain" id="PRO_5046556355" evidence="1">
    <location>
        <begin position="28"/>
        <end position="246"/>
    </location>
</feature>
<dbReference type="EMBL" id="JBHSDR010000006">
    <property type="protein sequence ID" value="MFC4295717.1"/>
    <property type="molecule type" value="Genomic_DNA"/>
</dbReference>
<keyword evidence="3" id="KW-1185">Reference proteome</keyword>
<evidence type="ECO:0000256" key="1">
    <source>
        <dbReference type="SAM" id="SignalP"/>
    </source>
</evidence>
<dbReference type="PROSITE" id="PS51257">
    <property type="entry name" value="PROKAR_LIPOPROTEIN"/>
    <property type="match status" value="1"/>
</dbReference>
<reference evidence="3" key="1">
    <citation type="journal article" date="2019" name="Int. J. Syst. Evol. Microbiol.">
        <title>The Global Catalogue of Microorganisms (GCM) 10K type strain sequencing project: providing services to taxonomists for standard genome sequencing and annotation.</title>
        <authorList>
            <consortium name="The Broad Institute Genomics Platform"/>
            <consortium name="The Broad Institute Genome Sequencing Center for Infectious Disease"/>
            <person name="Wu L."/>
            <person name="Ma J."/>
        </authorList>
    </citation>
    <scope>NUCLEOTIDE SEQUENCE [LARGE SCALE GENOMIC DNA]</scope>
    <source>
        <strain evidence="3">CGMCC 1.12989</strain>
    </source>
</reference>
<keyword evidence="1" id="KW-0732">Signal</keyword>
<evidence type="ECO:0000313" key="3">
    <source>
        <dbReference type="Proteomes" id="UP001595828"/>
    </source>
</evidence>
<gene>
    <name evidence="2" type="ORF">ACFO0A_11695</name>
</gene>
<name>A0ABV8RRZ9_9SPHN</name>
<dbReference type="InterPro" id="IPR025566">
    <property type="entry name" value="DUF4331"/>
</dbReference>
<dbReference type="Proteomes" id="UP001595828">
    <property type="component" value="Unassembled WGS sequence"/>
</dbReference>
<dbReference type="Pfam" id="PF14224">
    <property type="entry name" value="DUF4331"/>
    <property type="match status" value="1"/>
</dbReference>
<dbReference type="RefSeq" id="WP_379539182.1">
    <property type="nucleotide sequence ID" value="NZ_JBHSDR010000006.1"/>
</dbReference>
<organism evidence="2 3">
    <name type="scientific">Novosphingobium tardum</name>
    <dbReference type="NCBI Taxonomy" id="1538021"/>
    <lineage>
        <taxon>Bacteria</taxon>
        <taxon>Pseudomonadati</taxon>
        <taxon>Pseudomonadota</taxon>
        <taxon>Alphaproteobacteria</taxon>
        <taxon>Sphingomonadales</taxon>
        <taxon>Sphingomonadaceae</taxon>
        <taxon>Novosphingobium</taxon>
    </lineage>
</organism>
<sequence length="246" mass="25177">MRAHTTRGALRRLALTAAPLAASLLLAACGGGDGGDLSGMIPTPTPTVTPTPTPTQTTASYNVSSCLNQVIPGTNGATPASLVVPDTVALDFSKPDGFPNGRRLQDPVIDVTLAVLFLDVNATGQSAATFANLPLNPPGNEVPFLTTFPFLSPPNGTPPLATGTGTTFDFRTDPASSFVRVDRMGMPAVATALIGSSLKLTYNDNNPADDAAGAFVPEITTQLTTLTNALADDLISLGLKPCAKSN</sequence>
<feature type="signal peptide" evidence="1">
    <location>
        <begin position="1"/>
        <end position="27"/>
    </location>
</feature>
<protein>
    <submittedName>
        <fullName evidence="2">DUF4331 family protein</fullName>
    </submittedName>
</protein>
<evidence type="ECO:0000313" key="2">
    <source>
        <dbReference type="EMBL" id="MFC4295717.1"/>
    </source>
</evidence>
<comment type="caution">
    <text evidence="2">The sequence shown here is derived from an EMBL/GenBank/DDBJ whole genome shotgun (WGS) entry which is preliminary data.</text>
</comment>
<proteinExistence type="predicted"/>
<accession>A0ABV8RRZ9</accession>